<dbReference type="EMBL" id="LHPF02000015">
    <property type="protein sequence ID" value="PSC71233.1"/>
    <property type="molecule type" value="Genomic_DNA"/>
</dbReference>
<sequence length="1225" mass="126422">MEQQAVSSRVEQLQAADLSSALAGLLQQAQTLLKPPSRGAAAAAAAAVPPAAKHSLVGGILLLLERAARLASQQRDPKIVKATKGGIPQQRRPAPQLLSLPACQHLLDLMAAVQQQPAEADGAAATRGASGSQPPSGKAGKSQVAAKQKVLSQEPPALLLVPPQLAAQGLELVRQAVEASSRGSSSSSGSSSQAAAAEGCAADWRCDMARRVAAVYGACYQAMWGGKVLRSAEAYQVLLSAARLRMLLRGSSGDTAGGAAGALADDEAAAEAALLTHNAVGGRRRRQLSGAHDLPRLGVGTTAAAAAGSAPPPAKRLKANPAAGGNSAGGSAVAQLLQLFEAPKQEAGAAEEQQQQPKSEQQPAKPARKRIVPQQIAPPPPAASQQQAAGGGLGGTSATAPAAAAAAEQLELEQSSGGGAEHAAERSSGEQQHAAQPGGELGQGRVTISKTANMTDEEQEALWEAYIADKEFLAEMLGDSEYQQWYDEAAHPLRRHQRRPGGLEAAWAAVLGGACAGSLVQHRLPRTLLDASGSMPWDAAAAACLRLLLTLLGSTAGSATGGADATALQQRQELLGRAFRPELREAGTRAAMRIPGCKVTGVGCSITGNSVYWANIAASSAWPACGTLVLLTAQLAGLVEGLDYLQESQAQAQLARRAASRQALQEQGGSSSRLVAPPLLEAYAALLVELLPAVQAEEAANAAQGFPVRMPRNQQRQQMLCALGAAMVAQLMRLPPPLQHMLGPGCVSLLRLEAAAGGSRQCAALLWMLARQQLGGVGGGSTGAVRLPVDSPDWLQDEAPWLQADKEGPSHGHVLLLRPLRQVQQAAAAEMLGLLRQHLSVELGGEAAGGEAAGQAAAGLSADELLPAADACSAAIQVLLLEQQLRQQQEQKQQQAQQRQGGDSGAEDSEAEGEEAQQQESLLLSSAAAVLELGALAAALCQAGAAAAREVAAAVNAAAAAPRSTRQRSDDGSEGFAAVEAAASAVALCNQLVEPADCLLQAGFLPPAAAQQLDAACEALDGQLRAIEQLERLLPLGHPLLAAVGAAMQAAPRLWQPRDDQSSEEEEGSDGGETQRHAGGSRQRHHGGGKAGRGGGGSKAAQSESRRRRRRRIGDVRNPALRAMLAEEGGGAALDADDLSDLEDFIVCNPERDYDSFYRQHFSHVRGSDSEEEQEQQQQQHAAAVEGEEPGDGSQGGSGSQPRRREKRRQRKSGADGKKAAASTG</sequence>
<dbReference type="AlphaFoldDB" id="A0A2P6VAW9"/>
<evidence type="ECO:0000313" key="3">
    <source>
        <dbReference type="Proteomes" id="UP000239649"/>
    </source>
</evidence>
<feature type="compositionally biased region" description="Low complexity" evidence="1">
    <location>
        <begin position="118"/>
        <end position="131"/>
    </location>
</feature>
<feature type="compositionally biased region" description="Low complexity" evidence="1">
    <location>
        <begin position="345"/>
        <end position="365"/>
    </location>
</feature>
<comment type="caution">
    <text evidence="2">The sequence shown here is derived from an EMBL/GenBank/DDBJ whole genome shotgun (WGS) entry which is preliminary data.</text>
</comment>
<feature type="region of interest" description="Disordered" evidence="1">
    <location>
        <begin position="345"/>
        <end position="443"/>
    </location>
</feature>
<protein>
    <submittedName>
        <fullName evidence="2">Uncharacterized protein</fullName>
    </submittedName>
</protein>
<feature type="compositionally biased region" description="Low complexity" evidence="1">
    <location>
        <begin position="319"/>
        <end position="329"/>
    </location>
</feature>
<evidence type="ECO:0000313" key="2">
    <source>
        <dbReference type="EMBL" id="PSC71233.1"/>
    </source>
</evidence>
<dbReference type="OrthoDB" id="514907at2759"/>
<keyword evidence="3" id="KW-1185">Reference proteome</keyword>
<feature type="compositionally biased region" description="Basic residues" evidence="1">
    <location>
        <begin position="1202"/>
        <end position="1212"/>
    </location>
</feature>
<proteinExistence type="predicted"/>
<gene>
    <name evidence="2" type="ORF">C2E20_5362</name>
</gene>
<feature type="region of interest" description="Disordered" evidence="1">
    <location>
        <begin position="891"/>
        <end position="918"/>
    </location>
</feature>
<feature type="region of interest" description="Disordered" evidence="1">
    <location>
        <begin position="1159"/>
        <end position="1225"/>
    </location>
</feature>
<feature type="region of interest" description="Disordered" evidence="1">
    <location>
        <begin position="1053"/>
        <end position="1117"/>
    </location>
</feature>
<name>A0A2P6VAW9_9CHLO</name>
<feature type="compositionally biased region" description="Low complexity" evidence="1">
    <location>
        <begin position="1176"/>
        <end position="1185"/>
    </location>
</feature>
<feature type="region of interest" description="Disordered" evidence="1">
    <location>
        <begin position="303"/>
        <end position="329"/>
    </location>
</feature>
<accession>A0A2P6VAW9</accession>
<dbReference type="Proteomes" id="UP000239649">
    <property type="component" value="Unassembled WGS sequence"/>
</dbReference>
<feature type="compositionally biased region" description="Gly residues" evidence="1">
    <location>
        <begin position="1089"/>
        <end position="1098"/>
    </location>
</feature>
<reference evidence="2 3" key="1">
    <citation type="journal article" date="2018" name="Plant J.">
        <title>Genome sequences of Chlorella sorokiniana UTEX 1602 and Micractinium conductrix SAG 241.80: implications to maltose excretion by a green alga.</title>
        <authorList>
            <person name="Arriola M.B."/>
            <person name="Velmurugan N."/>
            <person name="Zhang Y."/>
            <person name="Plunkett M.H."/>
            <person name="Hondzo H."/>
            <person name="Barney B.M."/>
        </authorList>
    </citation>
    <scope>NUCLEOTIDE SEQUENCE [LARGE SCALE GENOMIC DNA]</scope>
    <source>
        <strain evidence="2 3">SAG 241.80</strain>
    </source>
</reference>
<organism evidence="2 3">
    <name type="scientific">Micractinium conductrix</name>
    <dbReference type="NCBI Taxonomy" id="554055"/>
    <lineage>
        <taxon>Eukaryota</taxon>
        <taxon>Viridiplantae</taxon>
        <taxon>Chlorophyta</taxon>
        <taxon>core chlorophytes</taxon>
        <taxon>Trebouxiophyceae</taxon>
        <taxon>Chlorellales</taxon>
        <taxon>Chlorellaceae</taxon>
        <taxon>Chlorella clade</taxon>
        <taxon>Micractinium</taxon>
    </lineage>
</organism>
<feature type="compositionally biased region" description="Acidic residues" evidence="1">
    <location>
        <begin position="905"/>
        <end position="917"/>
    </location>
</feature>
<evidence type="ECO:0000256" key="1">
    <source>
        <dbReference type="SAM" id="MobiDB-lite"/>
    </source>
</evidence>
<feature type="compositionally biased region" description="Low complexity" evidence="1">
    <location>
        <begin position="891"/>
        <end position="900"/>
    </location>
</feature>
<feature type="region of interest" description="Disordered" evidence="1">
    <location>
        <begin position="118"/>
        <end position="147"/>
    </location>
</feature>
<feature type="compositionally biased region" description="Low complexity" evidence="1">
    <location>
        <begin position="396"/>
        <end position="415"/>
    </location>
</feature>